<comment type="caution">
    <text evidence="3">The sequence shown here is derived from an EMBL/GenBank/DDBJ whole genome shotgun (WGS) entry which is preliminary data.</text>
</comment>
<dbReference type="SUPFAM" id="SSF51735">
    <property type="entry name" value="NAD(P)-binding Rossmann-fold domains"/>
    <property type="match status" value="1"/>
</dbReference>
<evidence type="ECO:0000313" key="4">
    <source>
        <dbReference type="Proteomes" id="UP000076959"/>
    </source>
</evidence>
<proteinExistence type="predicted"/>
<dbReference type="InterPro" id="IPR036291">
    <property type="entry name" value="NAD(P)-bd_dom_sf"/>
</dbReference>
<organism evidence="3 4">
    <name type="scientific">Bradyrhizobium centrolobii</name>
    <dbReference type="NCBI Taxonomy" id="1505087"/>
    <lineage>
        <taxon>Bacteria</taxon>
        <taxon>Pseudomonadati</taxon>
        <taxon>Pseudomonadota</taxon>
        <taxon>Alphaproteobacteria</taxon>
        <taxon>Hyphomicrobiales</taxon>
        <taxon>Nitrobacteraceae</taxon>
        <taxon>Bradyrhizobium</taxon>
    </lineage>
</organism>
<dbReference type="PANTHER" id="PTHR14239:SF10">
    <property type="entry name" value="REDUCTASE"/>
    <property type="match status" value="1"/>
</dbReference>
<dbReference type="InterPro" id="IPR028939">
    <property type="entry name" value="P5C_Rdtase_cat_N"/>
</dbReference>
<evidence type="ECO:0000256" key="1">
    <source>
        <dbReference type="ARBA" id="ARBA00023002"/>
    </source>
</evidence>
<dbReference type="Pfam" id="PF03807">
    <property type="entry name" value="F420_oxidored"/>
    <property type="match status" value="1"/>
</dbReference>
<keyword evidence="1" id="KW-0560">Oxidoreductase</keyword>
<accession>A0A176Y855</accession>
<reference evidence="3 4" key="1">
    <citation type="submission" date="2016-03" db="EMBL/GenBank/DDBJ databases">
        <title>Draft Genome Sequence of the Strain BR 10245 (Bradyrhizobium sp.) isolated from nodules of Centrolobium paraense.</title>
        <authorList>
            <person name="Simoes-Araujo J.L.Sr."/>
            <person name="Barauna A.C."/>
            <person name="Silva K."/>
            <person name="Zilli J.E."/>
        </authorList>
    </citation>
    <scope>NUCLEOTIDE SEQUENCE [LARGE SCALE GENOMIC DNA]</scope>
    <source>
        <strain evidence="3 4">BR 10245</strain>
    </source>
</reference>
<dbReference type="STRING" id="1505087.AYJ54_31830"/>
<feature type="domain" description="Pyrroline-5-carboxylate reductase catalytic N-terminal" evidence="2">
    <location>
        <begin position="43"/>
        <end position="133"/>
    </location>
</feature>
<gene>
    <name evidence="3" type="ORF">AYJ54_31830</name>
</gene>
<evidence type="ECO:0000313" key="3">
    <source>
        <dbReference type="EMBL" id="OAE99884.1"/>
    </source>
</evidence>
<dbReference type="InterPro" id="IPR051267">
    <property type="entry name" value="STEAP_metalloreductase"/>
</dbReference>
<dbReference type="GO" id="GO:0016491">
    <property type="term" value="F:oxidoreductase activity"/>
    <property type="evidence" value="ECO:0007669"/>
    <property type="project" value="UniProtKB-KW"/>
</dbReference>
<name>A0A176Y855_9BRAD</name>
<protein>
    <submittedName>
        <fullName evidence="3">NADP oxidoreductase</fullName>
    </submittedName>
</protein>
<dbReference type="AlphaFoldDB" id="A0A176Y855"/>
<evidence type="ECO:0000259" key="2">
    <source>
        <dbReference type="Pfam" id="PF03807"/>
    </source>
</evidence>
<dbReference type="EMBL" id="LUUB01000114">
    <property type="protein sequence ID" value="OAE99884.1"/>
    <property type="molecule type" value="Genomic_DNA"/>
</dbReference>
<sequence length="249" mass="26098">MVEHVPIDLRRRALLGAAGALIVQGVLLPTTASGQTTFAPKIKIGVIGAGHIGGTIGGLWTKAGHAVFFSSRHPEELQDLVAHLGPLAQAGTVDQAIAFGDVVFIAVPYGAVPQIGRDYSKSLAGKIVLDANNAVASRDGAIAEEVERNGIGVTSQKYLPGARLVRVFNTLSYMIFEREANRPAPRLAVPIAGDDHQAVAVAARLVRDAGFDPVEVGKLTDASRFQRGAPGYGQNVSAAELRQKLSLAP</sequence>
<dbReference type="Proteomes" id="UP000076959">
    <property type="component" value="Unassembled WGS sequence"/>
</dbReference>
<dbReference type="PANTHER" id="PTHR14239">
    <property type="entry name" value="DUDULIN-RELATED"/>
    <property type="match status" value="1"/>
</dbReference>
<dbReference type="RefSeq" id="WP_063708228.1">
    <property type="nucleotide sequence ID" value="NZ_LUUB01000114.1"/>
</dbReference>
<keyword evidence="4" id="KW-1185">Reference proteome</keyword>
<dbReference type="Gene3D" id="3.40.50.720">
    <property type="entry name" value="NAD(P)-binding Rossmann-like Domain"/>
    <property type="match status" value="1"/>
</dbReference>
<dbReference type="OrthoDB" id="7557417at2"/>